<dbReference type="Proteomes" id="UP001156669">
    <property type="component" value="Unassembled WGS sequence"/>
</dbReference>
<dbReference type="InterPro" id="IPR000182">
    <property type="entry name" value="GNAT_dom"/>
</dbReference>
<dbReference type="EMBL" id="BSOE01000024">
    <property type="protein sequence ID" value="GLR04065.1"/>
    <property type="molecule type" value="Genomic_DNA"/>
</dbReference>
<organism evidence="2 3">
    <name type="scientific">Vibrio hyugaensis</name>
    <dbReference type="NCBI Taxonomy" id="1534743"/>
    <lineage>
        <taxon>Bacteria</taxon>
        <taxon>Pseudomonadati</taxon>
        <taxon>Pseudomonadota</taxon>
        <taxon>Gammaproteobacteria</taxon>
        <taxon>Vibrionales</taxon>
        <taxon>Vibrionaceae</taxon>
        <taxon>Vibrio</taxon>
    </lineage>
</organism>
<evidence type="ECO:0000259" key="1">
    <source>
        <dbReference type="PROSITE" id="PS51186"/>
    </source>
</evidence>
<keyword evidence="3" id="KW-1185">Reference proteome</keyword>
<dbReference type="Pfam" id="PF00583">
    <property type="entry name" value="Acetyltransf_1"/>
    <property type="match status" value="1"/>
</dbReference>
<dbReference type="CDD" id="cd04301">
    <property type="entry name" value="NAT_SF"/>
    <property type="match status" value="1"/>
</dbReference>
<name>A0ABQ5Y4Q1_9VIBR</name>
<reference evidence="3" key="1">
    <citation type="journal article" date="2019" name="Int. J. Syst. Evol. Microbiol.">
        <title>The Global Catalogue of Microorganisms (GCM) 10K type strain sequencing project: providing services to taxonomists for standard genome sequencing and annotation.</title>
        <authorList>
            <consortium name="The Broad Institute Genomics Platform"/>
            <consortium name="The Broad Institute Genome Sequencing Center for Infectious Disease"/>
            <person name="Wu L."/>
            <person name="Ma J."/>
        </authorList>
    </citation>
    <scope>NUCLEOTIDE SEQUENCE [LARGE SCALE GENOMIC DNA]</scope>
    <source>
        <strain evidence="3">NBRC 110633</strain>
    </source>
</reference>
<evidence type="ECO:0000313" key="2">
    <source>
        <dbReference type="EMBL" id="GLR04065.1"/>
    </source>
</evidence>
<evidence type="ECO:0000313" key="3">
    <source>
        <dbReference type="Proteomes" id="UP001156669"/>
    </source>
</evidence>
<gene>
    <name evidence="2" type="ORF">GCM10007906_16520</name>
</gene>
<comment type="caution">
    <text evidence="2">The sequence shown here is derived from an EMBL/GenBank/DDBJ whole genome shotgun (WGS) entry which is preliminary data.</text>
</comment>
<accession>A0ABQ5Y4Q1</accession>
<dbReference type="PROSITE" id="PS51186">
    <property type="entry name" value="GNAT"/>
    <property type="match status" value="1"/>
</dbReference>
<dbReference type="InterPro" id="IPR016181">
    <property type="entry name" value="Acyl_CoA_acyltransferase"/>
</dbReference>
<proteinExistence type="predicted"/>
<dbReference type="SUPFAM" id="SSF55729">
    <property type="entry name" value="Acyl-CoA N-acyltransferases (Nat)"/>
    <property type="match status" value="1"/>
</dbReference>
<sequence length="165" mass="18824">MSEPNFKIHFLADFPHASSLIAQWYFDEWAYTVPGVTLSQVQEKVLLKANSRHGFPLAFVLHDDCNQLAAVAELKIRENIHFPEYEHWLGGVYVDSSSRGKGYAAALVARAQNHVFQLGIEKLFLQCEAHNQALYVKYGFRPLHIAIHNEVDTTIMVWESSELQP</sequence>
<protein>
    <submittedName>
        <fullName evidence="2">N-acetyltransferase</fullName>
    </submittedName>
</protein>
<dbReference type="Gene3D" id="3.40.630.30">
    <property type="match status" value="1"/>
</dbReference>
<feature type="domain" description="N-acetyltransferase" evidence="1">
    <location>
        <begin position="8"/>
        <end position="164"/>
    </location>
</feature>
<dbReference type="RefSeq" id="WP_045402927.1">
    <property type="nucleotide sequence ID" value="NZ_BBLD01000056.1"/>
</dbReference>